<protein>
    <submittedName>
        <fullName evidence="1">Uncharacterized protein</fullName>
    </submittedName>
</protein>
<organism evidence="1">
    <name type="scientific">sediment metagenome</name>
    <dbReference type="NCBI Taxonomy" id="749907"/>
    <lineage>
        <taxon>unclassified sequences</taxon>
        <taxon>metagenomes</taxon>
        <taxon>ecological metagenomes</taxon>
    </lineage>
</organism>
<sequence length="60" mass="6525">MYAKTGFQAAITSIGTIQKSSSQGKISHKLFCTRLTSSSPYFAPAKAIFFQVICFSKVSL</sequence>
<proteinExistence type="predicted"/>
<evidence type="ECO:0000313" key="1">
    <source>
        <dbReference type="EMBL" id="EFK95983.1"/>
    </source>
</evidence>
<gene>
    <name evidence="1" type="ORF">LDC_1992</name>
</gene>
<reference evidence="1" key="1">
    <citation type="submission" date="2010-07" db="EMBL/GenBank/DDBJ databases">
        <authorList>
            <consortium name="CONSOLIDER consortium CSD2007-00005"/>
            <person name="Guazzaroni M.-E."/>
            <person name="Richter M."/>
            <person name="Garcia-Salamanca A."/>
            <person name="Yarza P."/>
            <person name="Ferrer M."/>
        </authorList>
    </citation>
    <scope>NUCLEOTIDE SEQUENCE</scope>
</reference>
<comment type="caution">
    <text evidence="1">The sequence shown here is derived from an EMBL/GenBank/DDBJ whole genome shotgun (WGS) entry which is preliminary data.</text>
</comment>
<dbReference type="EMBL" id="ADZX01000597">
    <property type="protein sequence ID" value="EFK95983.1"/>
    <property type="molecule type" value="Genomic_DNA"/>
</dbReference>
<dbReference type="AlphaFoldDB" id="D9PKC7"/>
<accession>D9PKC7</accession>
<reference evidence="1" key="2">
    <citation type="journal article" date="2011" name="Microb. Ecol.">
        <title>Taxonomic and Functional Metagenomic Profiling of the Microbial Community in the Anoxic Sediment of a Sub-saline Shallow Lake (Laguna de Carrizo, Central Spain).</title>
        <authorList>
            <person name="Ferrer M."/>
            <person name="Guazzaroni M.E."/>
            <person name="Richter M."/>
            <person name="Garcia-Salamanca A."/>
            <person name="Yarza P."/>
            <person name="Suarez-Suarez A."/>
            <person name="Solano J."/>
            <person name="Alcaide M."/>
            <person name="van Dillewijn P."/>
            <person name="Molina-Henares M.A."/>
            <person name="Lopez-Cortes N."/>
            <person name="Al-Ramahi Y."/>
            <person name="Guerrero C."/>
            <person name="Acosta A."/>
            <person name="de Eugenio L.I."/>
            <person name="Martinez V."/>
            <person name="Marques S."/>
            <person name="Rojo F."/>
            <person name="Santero E."/>
            <person name="Genilloud O."/>
            <person name="Perez-Perez J."/>
            <person name="Rossello-Mora R."/>
            <person name="Ramos J.L."/>
        </authorList>
    </citation>
    <scope>NUCLEOTIDE SEQUENCE</scope>
</reference>
<name>D9PKC7_9ZZZZ</name>